<keyword evidence="2" id="KW-1185">Reference proteome</keyword>
<evidence type="ECO:0000313" key="1">
    <source>
        <dbReference type="EMBL" id="TDY65186.1"/>
    </source>
</evidence>
<gene>
    <name evidence="1" type="ORF">C8D99_101337</name>
</gene>
<accession>A0A4R8MM68</accession>
<sequence length="612" mass="66839">MTQKIRRGYPGAVPFFAALLLAVFFAGGTVAYGAAPALNIPRMIQECPHFSDHPGSDGVIWLKDSEYSLVADGSMTRKTTMVILARRGIDDRWTRWSIPVPGGGTAEVLSAALYDPGSGRILSPVLPRKGEVNGIAFTEVLFPDIQDEFIIVLSLREVLPKRFAVEDSLWINESLPLWEQKITVNVPAGMELSVVSEGAGEPRREKAAGGERHTWQVVNSPAWSGRTLKSDDRDFLSFSTRKGTEALARYLGAMETLLVPQPPAAVQSIIDQSNKLKAGQGLIDWMNRAPGFAQGFPPSFVRPDIPGEGPWTDWEKVLLLHRWIRKAGWESRLHWLAAHPFDQLSPAPEAAVIRPVVELNISGISPFFCDLGQGSSPNETPPSLWGKHIYTASGSGLQGRTVSGSTAAEHRLSVEWVLDLDVNGVASGKADILVRNGWVGFFFPGGTPTEQSMGRLAAELFPGMRFPAGSASFTPIKYGWKVTLPAEPRQSIVSGGAMLVPFPGATPPWLGDLGRSSGEYRMRFPFVVEQSFTLKLPPKSDVVMMPSSVNRALDRVKYEESVYHNKRRNTLSAGAKIVLSTDAVNDSVGRGLAESVQRWMAYASKTLPLRVK</sequence>
<comment type="caution">
    <text evidence="1">The sequence shown here is derived from an EMBL/GenBank/DDBJ whole genome shotgun (WGS) entry which is preliminary data.</text>
</comment>
<organism evidence="1 2">
    <name type="scientific">Aminivibrio pyruvatiphilus</name>
    <dbReference type="NCBI Taxonomy" id="1005740"/>
    <lineage>
        <taxon>Bacteria</taxon>
        <taxon>Thermotogati</taxon>
        <taxon>Synergistota</taxon>
        <taxon>Synergistia</taxon>
        <taxon>Synergistales</taxon>
        <taxon>Aminobacteriaceae</taxon>
        <taxon>Aminivibrio</taxon>
    </lineage>
</organism>
<dbReference type="RefSeq" id="WP_133955660.1">
    <property type="nucleotide sequence ID" value="NZ_SORI01000001.1"/>
</dbReference>
<evidence type="ECO:0000313" key="2">
    <source>
        <dbReference type="Proteomes" id="UP000295066"/>
    </source>
</evidence>
<proteinExistence type="predicted"/>
<dbReference type="Gene3D" id="2.60.40.3140">
    <property type="match status" value="1"/>
</dbReference>
<dbReference type="AlphaFoldDB" id="A0A4R8MM68"/>
<reference evidence="1 2" key="1">
    <citation type="submission" date="2019-03" db="EMBL/GenBank/DDBJ databases">
        <title>Genomic Encyclopedia of Type Strains, Phase IV (KMG-IV): sequencing the most valuable type-strain genomes for metagenomic binning, comparative biology and taxonomic classification.</title>
        <authorList>
            <person name="Goeker M."/>
        </authorList>
    </citation>
    <scope>NUCLEOTIDE SEQUENCE [LARGE SCALE GENOMIC DNA]</scope>
    <source>
        <strain evidence="1 2">DSM 25964</strain>
    </source>
</reference>
<dbReference type="EMBL" id="SORI01000001">
    <property type="protein sequence ID" value="TDY65186.1"/>
    <property type="molecule type" value="Genomic_DNA"/>
</dbReference>
<name>A0A4R8MM68_9BACT</name>
<dbReference type="Proteomes" id="UP000295066">
    <property type="component" value="Unassembled WGS sequence"/>
</dbReference>
<protein>
    <submittedName>
        <fullName evidence="1">Uncharacterized protein</fullName>
    </submittedName>
</protein>
<dbReference type="OrthoDB" id="791at2"/>